<keyword evidence="3" id="KW-0472">Membrane</keyword>
<feature type="coiled-coil region" evidence="1">
    <location>
        <begin position="223"/>
        <end position="264"/>
    </location>
</feature>
<dbReference type="KEGG" id="pnd:Pla175_31220"/>
<dbReference type="OrthoDB" id="9760528at2"/>
<reference evidence="4 5" key="1">
    <citation type="submission" date="2019-02" db="EMBL/GenBank/DDBJ databases">
        <title>Deep-cultivation of Planctomycetes and their phenomic and genomic characterization uncovers novel biology.</title>
        <authorList>
            <person name="Wiegand S."/>
            <person name="Jogler M."/>
            <person name="Boedeker C."/>
            <person name="Pinto D."/>
            <person name="Vollmers J."/>
            <person name="Rivas-Marin E."/>
            <person name="Kohn T."/>
            <person name="Peeters S.H."/>
            <person name="Heuer A."/>
            <person name="Rast P."/>
            <person name="Oberbeckmann S."/>
            <person name="Bunk B."/>
            <person name="Jeske O."/>
            <person name="Meyerdierks A."/>
            <person name="Storesund J.E."/>
            <person name="Kallscheuer N."/>
            <person name="Luecker S."/>
            <person name="Lage O.M."/>
            <person name="Pohl T."/>
            <person name="Merkel B.J."/>
            <person name="Hornburger P."/>
            <person name="Mueller R.-W."/>
            <person name="Bruemmer F."/>
            <person name="Labrenz M."/>
            <person name="Spormann A.M."/>
            <person name="Op den Camp H."/>
            <person name="Overmann J."/>
            <person name="Amann R."/>
            <person name="Jetten M.S.M."/>
            <person name="Mascher T."/>
            <person name="Medema M.H."/>
            <person name="Devos D.P."/>
            <person name="Kaster A.-K."/>
            <person name="Ovreas L."/>
            <person name="Rohde M."/>
            <person name="Galperin M.Y."/>
            <person name="Jogler C."/>
        </authorList>
    </citation>
    <scope>NUCLEOTIDE SEQUENCE [LARGE SCALE GENOMIC DNA]</scope>
    <source>
        <strain evidence="4 5">Pla175</strain>
    </source>
</reference>
<dbReference type="Proteomes" id="UP000317429">
    <property type="component" value="Chromosome"/>
</dbReference>
<sequence>MTLPTKHPKSPPLTETAYSEIDFPSLRLTRSSRLARRLARWLLFSIAVAMIAMIFAPWQQSVRGDGSVVAFDPVNRTQSVQSPVKGVIDEIGEGIFENAEVKKGQLVYRIVDQDPQYLSRINQQVENTKQQIVAAQQRLERTEDQLTANQQVIKAKQDELASTRSGQIEAMAAADAYVLMAENKLAAERAGLVAAEGEVWQTELEYNRKKSLSEQGFESGKNFQEAELKYRQAMAKLKQAEQYVGAAENEVEGKKKDRESKRQEWEGKINKVDSELAKSQSDVAKSRGDIAKTNEEIGKIQNELTKLETQYARQQTQEVRAPRDGFIMRLLAYDRSAIVKQGDTLFTIVPKTDKPAVQLWVDGNDQPLISPGRHVRLQFEGWPAAQFSGWPSVAVGTFGGEVAFVDPTDDDMGKFRVVVVPDDQSDPWPKYPYLRQGVRAKGWVLLNRVPLGYEVWRRLNGFPPSLKSSADAEKADSSKPPKVKI</sequence>
<dbReference type="PANTHER" id="PTHR30386">
    <property type="entry name" value="MEMBRANE FUSION SUBUNIT OF EMRAB-TOLC MULTIDRUG EFFLUX PUMP"/>
    <property type="match status" value="1"/>
</dbReference>
<keyword evidence="5" id="KW-1185">Reference proteome</keyword>
<accession>A0A518DE29</accession>
<keyword evidence="3" id="KW-1133">Transmembrane helix</keyword>
<dbReference type="RefSeq" id="WP_145286813.1">
    <property type="nucleotide sequence ID" value="NZ_CP036291.1"/>
</dbReference>
<organism evidence="4 5">
    <name type="scientific">Pirellulimonas nuda</name>
    <dbReference type="NCBI Taxonomy" id="2528009"/>
    <lineage>
        <taxon>Bacteria</taxon>
        <taxon>Pseudomonadati</taxon>
        <taxon>Planctomycetota</taxon>
        <taxon>Planctomycetia</taxon>
        <taxon>Pirellulales</taxon>
        <taxon>Lacipirellulaceae</taxon>
        <taxon>Pirellulimonas</taxon>
    </lineage>
</organism>
<name>A0A518DE29_9BACT</name>
<evidence type="ECO:0000313" key="5">
    <source>
        <dbReference type="Proteomes" id="UP000317429"/>
    </source>
</evidence>
<feature type="coiled-coil region" evidence="1">
    <location>
        <begin position="290"/>
        <end position="317"/>
    </location>
</feature>
<evidence type="ECO:0000256" key="2">
    <source>
        <dbReference type="SAM" id="MobiDB-lite"/>
    </source>
</evidence>
<dbReference type="PANTHER" id="PTHR30386:SF18">
    <property type="entry name" value="INNER MEMBRANE PROTEIN YIAV-RELATED"/>
    <property type="match status" value="1"/>
</dbReference>
<evidence type="ECO:0000313" key="4">
    <source>
        <dbReference type="EMBL" id="QDU89727.1"/>
    </source>
</evidence>
<protein>
    <submittedName>
        <fullName evidence="4">Hemolysin secretion protein D, chromosomal</fullName>
    </submittedName>
</protein>
<dbReference type="EMBL" id="CP036291">
    <property type="protein sequence ID" value="QDU89727.1"/>
    <property type="molecule type" value="Genomic_DNA"/>
</dbReference>
<proteinExistence type="predicted"/>
<dbReference type="InterPro" id="IPR050739">
    <property type="entry name" value="MFP"/>
</dbReference>
<evidence type="ECO:0000256" key="1">
    <source>
        <dbReference type="SAM" id="Coils"/>
    </source>
</evidence>
<keyword evidence="1" id="KW-0175">Coiled coil</keyword>
<dbReference type="Gene3D" id="1.10.287.470">
    <property type="entry name" value="Helix hairpin bin"/>
    <property type="match status" value="1"/>
</dbReference>
<gene>
    <name evidence="4" type="primary">hlyD</name>
    <name evidence="4" type="ORF">Pla175_31220</name>
</gene>
<feature type="coiled-coil region" evidence="1">
    <location>
        <begin position="118"/>
        <end position="159"/>
    </location>
</feature>
<keyword evidence="3" id="KW-0812">Transmembrane</keyword>
<feature type="region of interest" description="Disordered" evidence="2">
    <location>
        <begin position="465"/>
        <end position="485"/>
    </location>
</feature>
<dbReference type="AlphaFoldDB" id="A0A518DE29"/>
<evidence type="ECO:0000256" key="3">
    <source>
        <dbReference type="SAM" id="Phobius"/>
    </source>
</evidence>
<feature type="compositionally biased region" description="Basic and acidic residues" evidence="2">
    <location>
        <begin position="470"/>
        <end position="479"/>
    </location>
</feature>
<feature type="transmembrane region" description="Helical" evidence="3">
    <location>
        <begin position="38"/>
        <end position="58"/>
    </location>
</feature>